<feature type="domain" description="Beta-galactosidase galactose-binding" evidence="3">
    <location>
        <begin position="100"/>
        <end position="184"/>
    </location>
</feature>
<proteinExistence type="predicted"/>
<evidence type="ECO:0000256" key="2">
    <source>
        <dbReference type="ARBA" id="ARBA00023295"/>
    </source>
</evidence>
<reference evidence="4 5" key="1">
    <citation type="journal article" date="2019" name="G3 (Bethesda)">
        <title>Sequencing of a Wild Apple (Malus baccata) Genome Unravels the Differences Between Cultivated and Wild Apple Species Regarding Disease Resistance and Cold Tolerance.</title>
        <authorList>
            <person name="Chen X."/>
        </authorList>
    </citation>
    <scope>NUCLEOTIDE SEQUENCE [LARGE SCALE GENOMIC DNA]</scope>
    <source>
        <strain evidence="5">cv. Shandingzi</strain>
        <tissue evidence="4">Leaves</tissue>
    </source>
</reference>
<dbReference type="PANTHER" id="PTHR23421">
    <property type="entry name" value="BETA-GALACTOSIDASE RELATED"/>
    <property type="match status" value="1"/>
</dbReference>
<evidence type="ECO:0000313" key="4">
    <source>
        <dbReference type="EMBL" id="TQD93704.1"/>
    </source>
</evidence>
<dbReference type="GO" id="GO:0004553">
    <property type="term" value="F:hydrolase activity, hydrolyzing O-glycosyl compounds"/>
    <property type="evidence" value="ECO:0007669"/>
    <property type="project" value="InterPro"/>
</dbReference>
<keyword evidence="1" id="KW-0378">Hydrolase</keyword>
<sequence length="286" mass="31654">MGEGTAKQLMDQKEAGNDSGDSLWCMTSVHLKKYEPIWSKNMALRVNDAGFILLAYVKGEYVGSQWAQYYVFNNVFEKNVKLHPGKNIISLWSATVGFPYKATFKAPLGTDPIAVDLQGKGHAWISGHSIGRYWPSYLSYDTGCSLDACAYRGSYDNKKYSFNCGNPTQRWYHVPRSFMQDGENTIVLFEEFGGNPSLVNFLTIQVGAVCAHAYENHTVELACEGRPILQPSLLVFVIHKEPACGSFDKCSCDSARKCSIDVSDSKFGSTNCGDAVKRLAVEAVCE</sequence>
<keyword evidence="2" id="KW-0326">Glycosidase</keyword>
<accession>A0A540M4M7</accession>
<dbReference type="STRING" id="106549.A0A540M4M7"/>
<dbReference type="Pfam" id="PF21467">
    <property type="entry name" value="BetaGal_gal-bd"/>
    <property type="match status" value="1"/>
</dbReference>
<dbReference type="InterPro" id="IPR048913">
    <property type="entry name" value="BetaGal_gal-bd"/>
</dbReference>
<dbReference type="SUPFAM" id="SSF49785">
    <property type="entry name" value="Galactose-binding domain-like"/>
    <property type="match status" value="1"/>
</dbReference>
<name>A0A540M4M7_MALBA</name>
<dbReference type="EMBL" id="VIEB01000360">
    <property type="protein sequence ID" value="TQD93704.1"/>
    <property type="molecule type" value="Genomic_DNA"/>
</dbReference>
<dbReference type="InterPro" id="IPR001944">
    <property type="entry name" value="Glycoside_Hdrlase_35"/>
</dbReference>
<gene>
    <name evidence="4" type="ORF">C1H46_020708</name>
</gene>
<dbReference type="InterPro" id="IPR008979">
    <property type="entry name" value="Galactose-bd-like_sf"/>
</dbReference>
<evidence type="ECO:0000256" key="1">
    <source>
        <dbReference type="ARBA" id="ARBA00022801"/>
    </source>
</evidence>
<keyword evidence="5" id="KW-1185">Reference proteome</keyword>
<evidence type="ECO:0000313" key="5">
    <source>
        <dbReference type="Proteomes" id="UP000315295"/>
    </source>
</evidence>
<evidence type="ECO:0000259" key="3">
    <source>
        <dbReference type="Pfam" id="PF21467"/>
    </source>
</evidence>
<organism evidence="4 5">
    <name type="scientific">Malus baccata</name>
    <name type="common">Siberian crab apple</name>
    <name type="synonym">Pyrus baccata</name>
    <dbReference type="NCBI Taxonomy" id="106549"/>
    <lineage>
        <taxon>Eukaryota</taxon>
        <taxon>Viridiplantae</taxon>
        <taxon>Streptophyta</taxon>
        <taxon>Embryophyta</taxon>
        <taxon>Tracheophyta</taxon>
        <taxon>Spermatophyta</taxon>
        <taxon>Magnoliopsida</taxon>
        <taxon>eudicotyledons</taxon>
        <taxon>Gunneridae</taxon>
        <taxon>Pentapetalae</taxon>
        <taxon>rosids</taxon>
        <taxon>fabids</taxon>
        <taxon>Rosales</taxon>
        <taxon>Rosaceae</taxon>
        <taxon>Amygdaloideae</taxon>
        <taxon>Maleae</taxon>
        <taxon>Malus</taxon>
    </lineage>
</organism>
<dbReference type="GO" id="GO:0005975">
    <property type="term" value="P:carbohydrate metabolic process"/>
    <property type="evidence" value="ECO:0007669"/>
    <property type="project" value="InterPro"/>
</dbReference>
<dbReference type="Proteomes" id="UP000315295">
    <property type="component" value="Unassembled WGS sequence"/>
</dbReference>
<comment type="caution">
    <text evidence="4">The sequence shown here is derived from an EMBL/GenBank/DDBJ whole genome shotgun (WGS) entry which is preliminary data.</text>
</comment>
<dbReference type="AlphaFoldDB" id="A0A540M4M7"/>
<protein>
    <recommendedName>
        <fullName evidence="3">Beta-galactosidase galactose-binding domain-containing protein</fullName>
    </recommendedName>
</protein>